<protein>
    <recommendedName>
        <fullName evidence="1">Protein SlyX homolog</fullName>
    </recommendedName>
</protein>
<feature type="region of interest" description="Disordered" evidence="3">
    <location>
        <begin position="47"/>
        <end position="67"/>
    </location>
</feature>
<organism evidence="4 5">
    <name type="scientific">endosymbiont of Escarpia spicata</name>
    <dbReference type="NCBI Taxonomy" id="2200908"/>
    <lineage>
        <taxon>Bacteria</taxon>
        <taxon>Pseudomonadati</taxon>
        <taxon>Pseudomonadota</taxon>
        <taxon>Gammaproteobacteria</taxon>
        <taxon>sulfur-oxidizing symbionts</taxon>
    </lineage>
</organism>
<dbReference type="Pfam" id="PF04102">
    <property type="entry name" value="SlyX"/>
    <property type="match status" value="1"/>
</dbReference>
<keyword evidence="5" id="KW-1185">Reference proteome</keyword>
<reference evidence="4 5" key="1">
    <citation type="journal article" date="2018" name="ISME J.">
        <title>Endosymbiont genomes yield clues of tubeworm success.</title>
        <authorList>
            <person name="Li Y."/>
            <person name="Liles M.R."/>
            <person name="Halanych K.M."/>
        </authorList>
    </citation>
    <scope>NUCLEOTIDE SEQUENCE [LARGE SCALE GENOMIC DNA]</scope>
    <source>
        <strain evidence="4">A1462</strain>
    </source>
</reference>
<gene>
    <name evidence="1" type="primary">slyX</name>
    <name evidence="4" type="ORF">DIZ78_14405</name>
</gene>
<evidence type="ECO:0000256" key="3">
    <source>
        <dbReference type="SAM" id="MobiDB-lite"/>
    </source>
</evidence>
<evidence type="ECO:0000256" key="1">
    <source>
        <dbReference type="HAMAP-Rule" id="MF_00715"/>
    </source>
</evidence>
<feature type="compositionally biased region" description="Basic and acidic residues" evidence="3">
    <location>
        <begin position="57"/>
        <end position="67"/>
    </location>
</feature>
<name>A0A370DEW5_9GAMM</name>
<evidence type="ECO:0000256" key="2">
    <source>
        <dbReference type="SAM" id="Coils"/>
    </source>
</evidence>
<dbReference type="EMBL" id="QFXE01000019">
    <property type="protein sequence ID" value="RDH83465.1"/>
    <property type="molecule type" value="Genomic_DNA"/>
</dbReference>
<accession>A0A370DEW5</accession>
<dbReference type="PANTHER" id="PTHR36508">
    <property type="entry name" value="PROTEIN SLYX"/>
    <property type="match status" value="1"/>
</dbReference>
<dbReference type="AlphaFoldDB" id="A0A370DEW5"/>
<dbReference type="Gene3D" id="1.20.5.300">
    <property type="match status" value="1"/>
</dbReference>
<evidence type="ECO:0000313" key="4">
    <source>
        <dbReference type="EMBL" id="RDH83465.1"/>
    </source>
</evidence>
<dbReference type="PANTHER" id="PTHR36508:SF1">
    <property type="entry name" value="PROTEIN SLYX"/>
    <property type="match status" value="1"/>
</dbReference>
<feature type="coiled-coil region" evidence="2">
    <location>
        <begin position="5"/>
        <end position="46"/>
    </location>
</feature>
<sequence>MDARLIELETRLAFQEENIQSLNQSVGHQQQIIDSLQQEIEDMRQRLQALSPSPLEGHTDEPPPPHY</sequence>
<dbReference type="HAMAP" id="MF_00715">
    <property type="entry name" value="SlyX"/>
    <property type="match status" value="1"/>
</dbReference>
<dbReference type="InterPro" id="IPR007236">
    <property type="entry name" value="SlyX"/>
</dbReference>
<comment type="caution">
    <text evidence="4">The sequence shown here is derived from an EMBL/GenBank/DDBJ whole genome shotgun (WGS) entry which is preliminary data.</text>
</comment>
<keyword evidence="2" id="KW-0175">Coiled coil</keyword>
<evidence type="ECO:0000313" key="5">
    <source>
        <dbReference type="Proteomes" id="UP000254771"/>
    </source>
</evidence>
<proteinExistence type="inferred from homology"/>
<dbReference type="Proteomes" id="UP000254771">
    <property type="component" value="Unassembled WGS sequence"/>
</dbReference>
<comment type="similarity">
    <text evidence="1">Belongs to the SlyX family.</text>
</comment>